<comment type="caution">
    <text evidence="1">The sequence shown here is derived from an EMBL/GenBank/DDBJ whole genome shotgun (WGS) entry which is preliminary data.</text>
</comment>
<dbReference type="Proteomes" id="UP000231407">
    <property type="component" value="Unassembled WGS sequence"/>
</dbReference>
<gene>
    <name evidence="1" type="ORF">COS78_03465</name>
</gene>
<accession>A0A2M7ARG9</accession>
<protein>
    <submittedName>
        <fullName evidence="1">Uncharacterized protein</fullName>
    </submittedName>
</protein>
<evidence type="ECO:0000313" key="1">
    <source>
        <dbReference type="EMBL" id="PIU73201.1"/>
    </source>
</evidence>
<dbReference type="EMBL" id="PEWA01000049">
    <property type="protein sequence ID" value="PIU73201.1"/>
    <property type="molecule type" value="Genomic_DNA"/>
</dbReference>
<organism evidence="1 2">
    <name type="scientific">Candidatus Shapirobacteria bacterium CG06_land_8_20_14_3_00_40_12</name>
    <dbReference type="NCBI Taxonomy" id="1974881"/>
    <lineage>
        <taxon>Bacteria</taxon>
        <taxon>Candidatus Shapironibacteriota</taxon>
    </lineage>
</organism>
<evidence type="ECO:0000313" key="2">
    <source>
        <dbReference type="Proteomes" id="UP000231407"/>
    </source>
</evidence>
<dbReference type="AlphaFoldDB" id="A0A2M7ARG9"/>
<name>A0A2M7ARG9_9BACT</name>
<proteinExistence type="predicted"/>
<reference evidence="2" key="1">
    <citation type="submission" date="2017-09" db="EMBL/GenBank/DDBJ databases">
        <title>Depth-based differentiation of microbial function through sediment-hosted aquifers and enrichment of novel symbionts in the deep terrestrial subsurface.</title>
        <authorList>
            <person name="Probst A.J."/>
            <person name="Ladd B."/>
            <person name="Jarett J.K."/>
            <person name="Geller-Mcgrath D.E."/>
            <person name="Sieber C.M.K."/>
            <person name="Emerson J.B."/>
            <person name="Anantharaman K."/>
            <person name="Thomas B.C."/>
            <person name="Malmstrom R."/>
            <person name="Stieglmeier M."/>
            <person name="Klingl A."/>
            <person name="Woyke T."/>
            <person name="Ryan C.M."/>
            <person name="Banfield J.F."/>
        </authorList>
    </citation>
    <scope>NUCLEOTIDE SEQUENCE [LARGE SCALE GENOMIC DNA]</scope>
</reference>
<sequence>MKLFDRQKYNPFTVPVPGTDSAAITAEREAVLAEQTALENQLPQKQKPRQCRLLGGAITITLPPRSPKQP</sequence>